<keyword evidence="2" id="KW-0472">Membrane</keyword>
<evidence type="ECO:0000256" key="1">
    <source>
        <dbReference type="SAM" id="MobiDB-lite"/>
    </source>
</evidence>
<dbReference type="InterPro" id="IPR058604">
    <property type="entry name" value="DUF8167_3rd"/>
</dbReference>
<dbReference type="InterPro" id="IPR058480">
    <property type="entry name" value="DUF8167_N"/>
</dbReference>
<dbReference type="Pfam" id="PF26502">
    <property type="entry name" value="DUF8167_2nd"/>
    <property type="match status" value="1"/>
</dbReference>
<dbReference type="Gene3D" id="3.30.70.1450">
    <property type="entry name" value="Regulator of K+ conductance, C-terminal domain"/>
    <property type="match status" value="1"/>
</dbReference>
<keyword evidence="2" id="KW-1133">Transmembrane helix</keyword>
<dbReference type="SUPFAM" id="SSF116726">
    <property type="entry name" value="TrkA C-terminal domain-like"/>
    <property type="match status" value="1"/>
</dbReference>
<dbReference type="PROSITE" id="PS51202">
    <property type="entry name" value="RCK_C"/>
    <property type="match status" value="1"/>
</dbReference>
<evidence type="ECO:0000259" key="3">
    <source>
        <dbReference type="PROSITE" id="PS51202"/>
    </source>
</evidence>
<feature type="domain" description="RCK C-terminal" evidence="3">
    <location>
        <begin position="302"/>
        <end position="388"/>
    </location>
</feature>
<proteinExistence type="predicted"/>
<evidence type="ECO:0000313" key="5">
    <source>
        <dbReference type="Proteomes" id="UP000509241"/>
    </source>
</evidence>
<accession>A0A7D5KFI3</accession>
<feature type="compositionally biased region" description="Basic and acidic residues" evidence="1">
    <location>
        <begin position="392"/>
        <end position="430"/>
    </location>
</feature>
<gene>
    <name evidence="4" type="ORF">HYG82_19590</name>
</gene>
<dbReference type="Pfam" id="PF26503">
    <property type="entry name" value="DUF8167_3rd"/>
    <property type="match status" value="1"/>
</dbReference>
<dbReference type="KEGG" id="haly:HYG82_19590"/>
<dbReference type="InterPro" id="IPR006037">
    <property type="entry name" value="RCK_C"/>
</dbReference>
<sequence>MIAPLVSQPVSTETLLQATVRIAGFALLASGTAAAVAFAYRWYSANEIPEGVAVLTGATVVALWLNTQSALQRAIIGDTGLLEPGTAVYTVAAFVVSAIAADTGRRLGDFLARDVFSVASPRTITEVTQLVRAAGRVVAVDLPADIDDIDGYDPVDESVKADLAGQTFLFPRRLTVDQLRDRLTTRLERDFGIGHVDVDLDADGTVDYLAVGSRPAGIGPTLAPGTVAVALEGDPAADASPGDAVRIWTREEGSARRVASGELRAFAGDVATIALDAEAARDFDPDREYRLVTLPGSPDAERDLVSLLRAADETVTTIAIEPDDPLAGVAIDSLPVLVLALERDGDGDGDGDEHLVLPDDDVRFATGDVAYVLGRPDALRRVSERTLNLPADGEHEPDVNRADDRNRNSDFDREDRTGEGESGRTQPPER</sequence>
<evidence type="ECO:0000313" key="4">
    <source>
        <dbReference type="EMBL" id="QLG50881.1"/>
    </source>
</evidence>
<dbReference type="InterPro" id="IPR058603">
    <property type="entry name" value="DUF8167_2nd"/>
</dbReference>
<dbReference type="InterPro" id="IPR036721">
    <property type="entry name" value="RCK_C_sf"/>
</dbReference>
<keyword evidence="2" id="KW-0812">Transmembrane</keyword>
<protein>
    <submittedName>
        <fullName evidence="4">TrkA C-terminal domain-containing protein</fullName>
    </submittedName>
</protein>
<name>A0A7D5KFI3_9EURY</name>
<keyword evidence="5" id="KW-1185">Reference proteome</keyword>
<reference evidence="4 5" key="1">
    <citation type="submission" date="2020-07" db="EMBL/GenBank/DDBJ databases">
        <authorList>
            <person name="Cui H."/>
        </authorList>
    </citation>
    <scope>NUCLEOTIDE SEQUENCE [LARGE SCALE GENOMIC DNA]</scope>
    <source>
        <strain evidence="4 5">YPL8</strain>
    </source>
</reference>
<dbReference type="Proteomes" id="UP000509241">
    <property type="component" value="Chromosome"/>
</dbReference>
<dbReference type="GO" id="GO:0006813">
    <property type="term" value="P:potassium ion transport"/>
    <property type="evidence" value="ECO:0007669"/>
    <property type="project" value="InterPro"/>
</dbReference>
<dbReference type="EMBL" id="CP058601">
    <property type="protein sequence ID" value="QLG50881.1"/>
    <property type="molecule type" value="Genomic_DNA"/>
</dbReference>
<organism evidence="4 5">
    <name type="scientific">Natrinema halophilum</name>
    <dbReference type="NCBI Taxonomy" id="1699371"/>
    <lineage>
        <taxon>Archaea</taxon>
        <taxon>Methanobacteriati</taxon>
        <taxon>Methanobacteriota</taxon>
        <taxon>Stenosarchaea group</taxon>
        <taxon>Halobacteria</taxon>
        <taxon>Halobacteriales</taxon>
        <taxon>Natrialbaceae</taxon>
        <taxon>Natrinema</taxon>
    </lineage>
</organism>
<dbReference type="GO" id="GO:0008324">
    <property type="term" value="F:monoatomic cation transmembrane transporter activity"/>
    <property type="evidence" value="ECO:0007669"/>
    <property type="project" value="InterPro"/>
</dbReference>
<evidence type="ECO:0000256" key="2">
    <source>
        <dbReference type="SAM" id="Phobius"/>
    </source>
</evidence>
<feature type="transmembrane region" description="Helical" evidence="2">
    <location>
        <begin position="20"/>
        <end position="40"/>
    </location>
</feature>
<feature type="region of interest" description="Disordered" evidence="1">
    <location>
        <begin position="388"/>
        <end position="430"/>
    </location>
</feature>
<dbReference type="Pfam" id="PF26501">
    <property type="entry name" value="DUF8167"/>
    <property type="match status" value="1"/>
</dbReference>
<dbReference type="AlphaFoldDB" id="A0A7D5KFI3"/>
<dbReference type="OrthoDB" id="205214at2157"/>
<feature type="transmembrane region" description="Helical" evidence="2">
    <location>
        <begin position="52"/>
        <end position="71"/>
    </location>
</feature>